<proteinExistence type="predicted"/>
<name>M9MAD2_PSEA3</name>
<dbReference type="OrthoDB" id="2553198at2759"/>
<accession>M9MAD2</accession>
<evidence type="ECO:0000313" key="2">
    <source>
        <dbReference type="EMBL" id="GAC71513.1"/>
    </source>
</evidence>
<gene>
    <name evidence="2" type="ORF">PANT_3c00065</name>
</gene>
<dbReference type="EMBL" id="DF196769">
    <property type="protein sequence ID" value="GAC71513.1"/>
    <property type="molecule type" value="Genomic_DNA"/>
</dbReference>
<protein>
    <submittedName>
        <fullName evidence="2">Uncharacterized protein</fullName>
    </submittedName>
</protein>
<feature type="compositionally biased region" description="Polar residues" evidence="1">
    <location>
        <begin position="137"/>
        <end position="147"/>
    </location>
</feature>
<sequence length="370" mass="40327">MGGSTLAWALEPWERSGWRSCRRISLHSRLPIWERTRAGGGRQMLHPSDHQLFPPQAAKPPSSSPALLDASTRIHSASHLSICSTSAGHLYFASSHPRSHHLAHGLHHLHITPTPSSPASVFFVTMLLSPAVKTSYLNTMAGGSSPTPKRRMEGEETAETSPLSGKRARPTMPLRGSRSAASLQFQQQTPVHPPMPVRSMSEFAQDPFASSSDITLDDLSAPQQQNLQRDIFTHSSATSNKGKGAEAAPSPVFTSNNPHWLKVVTSYGYTFIKSDELHLLEGNADVQMVIESNQNEVPRSPPAQMRYPMGLEFPPTPSPSDDGNGTPAHRYFAQQHAGGKPLWEHVEGDCEAARAQAAAGGINEMMMDEW</sequence>
<organism evidence="2 3">
    <name type="scientific">Pseudozyma antarctica (strain T-34)</name>
    <name type="common">Yeast</name>
    <name type="synonym">Candida antarctica</name>
    <dbReference type="NCBI Taxonomy" id="1151754"/>
    <lineage>
        <taxon>Eukaryota</taxon>
        <taxon>Fungi</taxon>
        <taxon>Dikarya</taxon>
        <taxon>Basidiomycota</taxon>
        <taxon>Ustilaginomycotina</taxon>
        <taxon>Ustilaginomycetes</taxon>
        <taxon>Ustilaginales</taxon>
        <taxon>Ustilaginaceae</taxon>
        <taxon>Moesziomyces</taxon>
    </lineage>
</organism>
<evidence type="ECO:0000313" key="3">
    <source>
        <dbReference type="Proteomes" id="UP000011976"/>
    </source>
</evidence>
<evidence type="ECO:0000256" key="1">
    <source>
        <dbReference type="SAM" id="MobiDB-lite"/>
    </source>
</evidence>
<feature type="region of interest" description="Disordered" evidence="1">
    <location>
        <begin position="137"/>
        <end position="199"/>
    </location>
</feature>
<dbReference type="AlphaFoldDB" id="M9MAD2"/>
<feature type="compositionally biased region" description="Polar residues" evidence="1">
    <location>
        <begin position="179"/>
        <end position="190"/>
    </location>
</feature>
<dbReference type="Proteomes" id="UP000011976">
    <property type="component" value="Unassembled WGS sequence"/>
</dbReference>
<reference evidence="3" key="1">
    <citation type="journal article" date="2013" name="Genome Announc.">
        <title>Genome sequence of the basidiomycetous yeast Pseudozyma antarctica T-34, a producer of the glycolipid biosurfactants mannosylerythritol lipids.</title>
        <authorList>
            <person name="Morita T."/>
            <person name="Koike H."/>
            <person name="Koyama Y."/>
            <person name="Hagiwara H."/>
            <person name="Ito E."/>
            <person name="Fukuoka T."/>
            <person name="Imura T."/>
            <person name="Machida M."/>
            <person name="Kitamoto D."/>
        </authorList>
    </citation>
    <scope>NUCLEOTIDE SEQUENCE [LARGE SCALE GENOMIC DNA]</scope>
    <source>
        <strain evidence="3">T-34</strain>
    </source>
</reference>